<name>A0ABV9ZW13_9ACTN</name>
<comment type="caution">
    <text evidence="4">The sequence shown here is derived from an EMBL/GenBank/DDBJ whole genome shotgun (WGS) entry which is preliminary data.</text>
</comment>
<evidence type="ECO:0000259" key="3">
    <source>
        <dbReference type="PROSITE" id="PS50110"/>
    </source>
</evidence>
<evidence type="ECO:0000313" key="4">
    <source>
        <dbReference type="EMBL" id="MFC5144635.1"/>
    </source>
</evidence>
<evidence type="ECO:0000256" key="1">
    <source>
        <dbReference type="PROSITE-ProRule" id="PRU00169"/>
    </source>
</evidence>
<dbReference type="InterPro" id="IPR001789">
    <property type="entry name" value="Sig_transdc_resp-reg_receiver"/>
</dbReference>
<feature type="domain" description="Response regulatory" evidence="3">
    <location>
        <begin position="1"/>
        <end position="83"/>
    </location>
</feature>
<evidence type="ECO:0000313" key="5">
    <source>
        <dbReference type="Proteomes" id="UP001596222"/>
    </source>
</evidence>
<feature type="region of interest" description="Disordered" evidence="2">
    <location>
        <begin position="180"/>
        <end position="206"/>
    </location>
</feature>
<protein>
    <submittedName>
        <fullName evidence="4">Response regulator</fullName>
    </submittedName>
</protein>
<proteinExistence type="predicted"/>
<gene>
    <name evidence="4" type="ORF">ACFPP6_08085</name>
</gene>
<feature type="region of interest" description="Disordered" evidence="2">
    <location>
        <begin position="92"/>
        <end position="113"/>
    </location>
</feature>
<feature type="modified residue" description="4-aspartylphosphate" evidence="1">
    <location>
        <position position="12"/>
    </location>
</feature>
<dbReference type="EMBL" id="JBHSKJ010000004">
    <property type="protein sequence ID" value="MFC5144635.1"/>
    <property type="molecule type" value="Genomic_DNA"/>
</dbReference>
<dbReference type="Pfam" id="PF00072">
    <property type="entry name" value="Response_reg"/>
    <property type="match status" value="1"/>
</dbReference>
<sequence>MAAHRYDAAVVDIRMPPTHTDEGIRAAIRLRRITHPPAVLILSAHTEQSFAIDVLAAGATGVGDLLKKQVGRVQQFLDVLHRLAASGTAIDPEVSTGCSHADGPWKPWPPDRTRTRDPALMAQVVDRPAAGPADAPPRCLPGPDQRSGRNRGDHQCLAAETTPRMEDVCREMSRAVMLLVPPRPEDHGQVRSPRTGPAGHPPAVVR</sequence>
<keyword evidence="5" id="KW-1185">Reference proteome</keyword>
<dbReference type="InterPro" id="IPR011006">
    <property type="entry name" value="CheY-like_superfamily"/>
</dbReference>
<dbReference type="RefSeq" id="WP_382038615.1">
    <property type="nucleotide sequence ID" value="NZ_JBHSKJ010000004.1"/>
</dbReference>
<reference evidence="5" key="1">
    <citation type="journal article" date="2019" name="Int. J. Syst. Evol. Microbiol.">
        <title>The Global Catalogue of Microorganisms (GCM) 10K type strain sequencing project: providing services to taxonomists for standard genome sequencing and annotation.</title>
        <authorList>
            <consortium name="The Broad Institute Genomics Platform"/>
            <consortium name="The Broad Institute Genome Sequencing Center for Infectious Disease"/>
            <person name="Wu L."/>
            <person name="Ma J."/>
        </authorList>
    </citation>
    <scope>NUCLEOTIDE SEQUENCE [LARGE SCALE GENOMIC DNA]</scope>
    <source>
        <strain evidence="5">CGMCC 4.1641</strain>
    </source>
</reference>
<feature type="region of interest" description="Disordered" evidence="2">
    <location>
        <begin position="128"/>
        <end position="153"/>
    </location>
</feature>
<evidence type="ECO:0000256" key="2">
    <source>
        <dbReference type="SAM" id="MobiDB-lite"/>
    </source>
</evidence>
<dbReference type="Gene3D" id="3.40.50.2300">
    <property type="match status" value="1"/>
</dbReference>
<organism evidence="4 5">
    <name type="scientific">Streptomyces aureoversilis</name>
    <dbReference type="NCBI Taxonomy" id="67277"/>
    <lineage>
        <taxon>Bacteria</taxon>
        <taxon>Bacillati</taxon>
        <taxon>Actinomycetota</taxon>
        <taxon>Actinomycetes</taxon>
        <taxon>Kitasatosporales</taxon>
        <taxon>Streptomycetaceae</taxon>
        <taxon>Streptomyces</taxon>
    </lineage>
</organism>
<keyword evidence="1" id="KW-0597">Phosphoprotein</keyword>
<dbReference type="Proteomes" id="UP001596222">
    <property type="component" value="Unassembled WGS sequence"/>
</dbReference>
<dbReference type="SUPFAM" id="SSF52172">
    <property type="entry name" value="CheY-like"/>
    <property type="match status" value="1"/>
</dbReference>
<dbReference type="PROSITE" id="PS50110">
    <property type="entry name" value="RESPONSE_REGULATORY"/>
    <property type="match status" value="1"/>
</dbReference>
<accession>A0ABV9ZW13</accession>